<dbReference type="AlphaFoldDB" id="A0A9W9HCI5"/>
<comment type="subcellular location">
    <subcellularLocation>
        <location evidence="1">Nucleus</location>
    </subcellularLocation>
</comment>
<keyword evidence="3" id="KW-0677">Repeat</keyword>
<accession>A0A9W9HCI5</accession>
<dbReference type="OrthoDB" id="3945418at2759"/>
<dbReference type="GO" id="GO:0000981">
    <property type="term" value="F:DNA-binding transcription factor activity, RNA polymerase II-specific"/>
    <property type="evidence" value="ECO:0007669"/>
    <property type="project" value="InterPro"/>
</dbReference>
<dbReference type="InterPro" id="IPR007219">
    <property type="entry name" value="XnlR_reg_dom"/>
</dbReference>
<evidence type="ECO:0000313" key="10">
    <source>
        <dbReference type="EMBL" id="KAJ5144200.1"/>
    </source>
</evidence>
<dbReference type="GO" id="GO:0008270">
    <property type="term" value="F:zinc ion binding"/>
    <property type="evidence" value="ECO:0007669"/>
    <property type="project" value="UniProtKB-KW"/>
</dbReference>
<dbReference type="SUPFAM" id="SSF57667">
    <property type="entry name" value="beta-beta-alpha zinc fingers"/>
    <property type="match status" value="1"/>
</dbReference>
<name>A0A9W9HCI5_9EURO</name>
<keyword evidence="2" id="KW-0479">Metal-binding</keyword>
<dbReference type="PANTHER" id="PTHR40626:SF14">
    <property type="entry name" value="C2H2 TYPE ZINC FINGER DOMAIN PROTEIN (AFU_ORTHOLOGUE AFUA_1G02360)"/>
    <property type="match status" value="1"/>
</dbReference>
<dbReference type="CDD" id="cd12148">
    <property type="entry name" value="fungal_TF_MHR"/>
    <property type="match status" value="1"/>
</dbReference>
<dbReference type="GeneID" id="81402901"/>
<dbReference type="GO" id="GO:0000785">
    <property type="term" value="C:chromatin"/>
    <property type="evidence" value="ECO:0007669"/>
    <property type="project" value="TreeGrafter"/>
</dbReference>
<dbReference type="Gene3D" id="3.30.160.60">
    <property type="entry name" value="Classic Zinc Finger"/>
    <property type="match status" value="2"/>
</dbReference>
<dbReference type="PROSITE" id="PS50157">
    <property type="entry name" value="ZINC_FINGER_C2H2_2"/>
    <property type="match status" value="2"/>
</dbReference>
<dbReference type="RefSeq" id="XP_056525844.1">
    <property type="nucleotide sequence ID" value="XM_056663731.1"/>
</dbReference>
<sequence>MSPSPRRRKKLSLECSVCKRCYAKREHLQRHELIHTGAKPFACAICDRSFSRQDVLNRHARVHQNLPAAQGERQNQQGSALPMQQLEPDPTPFPSQGPNGTSLEDCSALLWPDSEDLLQSILSMGTGQWELGAQVMPQALAVPLYPTSYPSGISPSDQSTIVEDGERAIHSLSGLISETFCSVTTPTALTGLNSRFLDSSLHMFFKNVVPMFPVIHQPTFVFRDCPAPLLLNAIALGALFLGTPDATIKDRTLRVTSQVFHGLAIYWASHCGMYEMIDQAPLPAADDSPDIISDAWSIWIARETRLRTLLGLYIVDGVVSQFSGNPTFARHMANPLALPSNEKAFQALSAGEWIGIMHQNAVSSGSNIRFCDVFRSLFSTDERASTLTPRCGISLFHHKVILEGIRSLVADANRTDPPPVGVPTKAEISQTMNRLRAHIVGEEILSPTEQLVALLQWHTIALDLVVSTARGTRRMCYMHGISQRIFGGDSRDETDIDPRRWAQSKSARIALLHASQIQDLATRLPLGMAYDVNVPGAVFAAATTYSAFALAGAGKVVLPSMVDWEAVIHSTAADPPSSGGSSTQETLAFIDGTFYVRGLLRDLSYELTSIRSLLRGLSLHWGVAQEMEEVVNAWIERCA</sequence>
<dbReference type="InterPro" id="IPR036236">
    <property type="entry name" value="Znf_C2H2_sf"/>
</dbReference>
<evidence type="ECO:0000256" key="7">
    <source>
        <dbReference type="PROSITE-ProRule" id="PRU00042"/>
    </source>
</evidence>
<dbReference type="GO" id="GO:0006351">
    <property type="term" value="P:DNA-templated transcription"/>
    <property type="evidence" value="ECO:0007669"/>
    <property type="project" value="InterPro"/>
</dbReference>
<evidence type="ECO:0000256" key="5">
    <source>
        <dbReference type="ARBA" id="ARBA00022833"/>
    </source>
</evidence>
<keyword evidence="11" id="KW-1185">Reference proteome</keyword>
<gene>
    <name evidence="10" type="ORF">N7515_002987</name>
</gene>
<keyword evidence="6" id="KW-0539">Nucleus</keyword>
<dbReference type="InterPro" id="IPR013087">
    <property type="entry name" value="Znf_C2H2_type"/>
</dbReference>
<reference evidence="10" key="1">
    <citation type="submission" date="2022-11" db="EMBL/GenBank/DDBJ databases">
        <authorList>
            <person name="Petersen C."/>
        </authorList>
    </citation>
    <scope>NUCLEOTIDE SEQUENCE</scope>
    <source>
        <strain evidence="10">IBT 22155</strain>
    </source>
</reference>
<dbReference type="Pfam" id="PF04082">
    <property type="entry name" value="Fungal_trans"/>
    <property type="match status" value="1"/>
</dbReference>
<evidence type="ECO:0000256" key="6">
    <source>
        <dbReference type="ARBA" id="ARBA00023242"/>
    </source>
</evidence>
<feature type="domain" description="C2H2-type" evidence="9">
    <location>
        <begin position="13"/>
        <end position="40"/>
    </location>
</feature>
<dbReference type="GO" id="GO:0005634">
    <property type="term" value="C:nucleus"/>
    <property type="evidence" value="ECO:0007669"/>
    <property type="project" value="UniProtKB-SubCell"/>
</dbReference>
<reference evidence="10" key="2">
    <citation type="journal article" date="2023" name="IMA Fungus">
        <title>Comparative genomic study of the Penicillium genus elucidates a diverse pangenome and 15 lateral gene transfer events.</title>
        <authorList>
            <person name="Petersen C."/>
            <person name="Sorensen T."/>
            <person name="Nielsen M.R."/>
            <person name="Sondergaard T.E."/>
            <person name="Sorensen J.L."/>
            <person name="Fitzpatrick D.A."/>
            <person name="Frisvad J.C."/>
            <person name="Nielsen K.L."/>
        </authorList>
    </citation>
    <scope>NUCLEOTIDE SEQUENCE</scope>
    <source>
        <strain evidence="10">IBT 22155</strain>
    </source>
</reference>
<dbReference type="FunFam" id="3.30.160.60:FF:000624">
    <property type="entry name" value="zinc finger protein 697"/>
    <property type="match status" value="1"/>
</dbReference>
<dbReference type="InterPro" id="IPR051059">
    <property type="entry name" value="VerF-like"/>
</dbReference>
<evidence type="ECO:0000256" key="3">
    <source>
        <dbReference type="ARBA" id="ARBA00022737"/>
    </source>
</evidence>
<feature type="domain" description="C2H2-type" evidence="9">
    <location>
        <begin position="41"/>
        <end position="68"/>
    </location>
</feature>
<comment type="caution">
    <text evidence="10">The sequence shown here is derived from an EMBL/GenBank/DDBJ whole genome shotgun (WGS) entry which is preliminary data.</text>
</comment>
<dbReference type="Pfam" id="PF00096">
    <property type="entry name" value="zf-C2H2"/>
    <property type="match status" value="1"/>
</dbReference>
<evidence type="ECO:0000256" key="1">
    <source>
        <dbReference type="ARBA" id="ARBA00004123"/>
    </source>
</evidence>
<proteinExistence type="predicted"/>
<dbReference type="GO" id="GO:0000978">
    <property type="term" value="F:RNA polymerase II cis-regulatory region sequence-specific DNA binding"/>
    <property type="evidence" value="ECO:0007669"/>
    <property type="project" value="InterPro"/>
</dbReference>
<dbReference type="SMART" id="SM00355">
    <property type="entry name" value="ZnF_C2H2"/>
    <property type="match status" value="2"/>
</dbReference>
<evidence type="ECO:0000256" key="8">
    <source>
        <dbReference type="SAM" id="MobiDB-lite"/>
    </source>
</evidence>
<organism evidence="10 11">
    <name type="scientific">Penicillium bovifimosum</name>
    <dbReference type="NCBI Taxonomy" id="126998"/>
    <lineage>
        <taxon>Eukaryota</taxon>
        <taxon>Fungi</taxon>
        <taxon>Dikarya</taxon>
        <taxon>Ascomycota</taxon>
        <taxon>Pezizomycotina</taxon>
        <taxon>Eurotiomycetes</taxon>
        <taxon>Eurotiomycetidae</taxon>
        <taxon>Eurotiales</taxon>
        <taxon>Aspergillaceae</taxon>
        <taxon>Penicillium</taxon>
    </lineage>
</organism>
<evidence type="ECO:0000313" key="11">
    <source>
        <dbReference type="Proteomes" id="UP001149079"/>
    </source>
</evidence>
<keyword evidence="5" id="KW-0862">Zinc</keyword>
<evidence type="ECO:0000256" key="4">
    <source>
        <dbReference type="ARBA" id="ARBA00022771"/>
    </source>
</evidence>
<dbReference type="PROSITE" id="PS00028">
    <property type="entry name" value="ZINC_FINGER_C2H2_1"/>
    <property type="match status" value="2"/>
</dbReference>
<dbReference type="PANTHER" id="PTHR40626">
    <property type="entry name" value="MIP31509P"/>
    <property type="match status" value="1"/>
</dbReference>
<dbReference type="Proteomes" id="UP001149079">
    <property type="component" value="Unassembled WGS sequence"/>
</dbReference>
<dbReference type="EMBL" id="JAPQKL010000002">
    <property type="protein sequence ID" value="KAJ5144200.1"/>
    <property type="molecule type" value="Genomic_DNA"/>
</dbReference>
<protein>
    <recommendedName>
        <fullName evidence="9">C2H2-type domain-containing protein</fullName>
    </recommendedName>
</protein>
<evidence type="ECO:0000259" key="9">
    <source>
        <dbReference type="PROSITE" id="PS50157"/>
    </source>
</evidence>
<feature type="region of interest" description="Disordered" evidence="8">
    <location>
        <begin position="66"/>
        <end position="100"/>
    </location>
</feature>
<keyword evidence="4 7" id="KW-0863">Zinc-finger</keyword>
<evidence type="ECO:0000256" key="2">
    <source>
        <dbReference type="ARBA" id="ARBA00022723"/>
    </source>
</evidence>